<keyword evidence="2" id="KW-1185">Reference proteome</keyword>
<dbReference type="EMBL" id="JBJJXI010000061">
    <property type="protein sequence ID" value="KAL3397813.1"/>
    <property type="molecule type" value="Genomic_DNA"/>
</dbReference>
<proteinExistence type="predicted"/>
<comment type="caution">
    <text evidence="1">The sequence shown here is derived from an EMBL/GenBank/DDBJ whole genome shotgun (WGS) entry which is preliminary data.</text>
</comment>
<organism evidence="1 2">
    <name type="scientific">Trichogramma kaykai</name>
    <dbReference type="NCBI Taxonomy" id="54128"/>
    <lineage>
        <taxon>Eukaryota</taxon>
        <taxon>Metazoa</taxon>
        <taxon>Ecdysozoa</taxon>
        <taxon>Arthropoda</taxon>
        <taxon>Hexapoda</taxon>
        <taxon>Insecta</taxon>
        <taxon>Pterygota</taxon>
        <taxon>Neoptera</taxon>
        <taxon>Endopterygota</taxon>
        <taxon>Hymenoptera</taxon>
        <taxon>Apocrita</taxon>
        <taxon>Proctotrupomorpha</taxon>
        <taxon>Chalcidoidea</taxon>
        <taxon>Trichogrammatidae</taxon>
        <taxon>Trichogramma</taxon>
    </lineage>
</organism>
<dbReference type="AlphaFoldDB" id="A0ABD2WYH3"/>
<reference evidence="1 2" key="1">
    <citation type="journal article" date="2024" name="bioRxiv">
        <title>A reference genome for Trichogramma kaykai: A tiny desert-dwelling parasitoid wasp with competing sex-ratio distorters.</title>
        <authorList>
            <person name="Culotta J."/>
            <person name="Lindsey A.R."/>
        </authorList>
    </citation>
    <scope>NUCLEOTIDE SEQUENCE [LARGE SCALE GENOMIC DNA]</scope>
    <source>
        <strain evidence="1 2">KSX58</strain>
    </source>
</reference>
<protein>
    <submittedName>
        <fullName evidence="1">Uncharacterized protein</fullName>
    </submittedName>
</protein>
<sequence>MKNQSKTSTDYIRKLTSPVVRNYNKLSCFVELNLNYFFLPIYENYFGFDFFKFVTSSKVYVNTDLNLRVIQNKNAKFKFKSDPPKDEKSKVSCSKHNILSIRMHGTIEL</sequence>
<gene>
    <name evidence="1" type="ORF">TKK_008554</name>
</gene>
<evidence type="ECO:0000313" key="2">
    <source>
        <dbReference type="Proteomes" id="UP001627154"/>
    </source>
</evidence>
<dbReference type="Proteomes" id="UP001627154">
    <property type="component" value="Unassembled WGS sequence"/>
</dbReference>
<evidence type="ECO:0000313" key="1">
    <source>
        <dbReference type="EMBL" id="KAL3397813.1"/>
    </source>
</evidence>
<name>A0ABD2WYH3_9HYME</name>
<accession>A0ABD2WYH3</accession>